<dbReference type="InterPro" id="IPR010982">
    <property type="entry name" value="Lambda_DNA-bd_dom_sf"/>
</dbReference>
<evidence type="ECO:0000313" key="6">
    <source>
        <dbReference type="Proteomes" id="UP000234240"/>
    </source>
</evidence>
<dbReference type="Pfam" id="PF13377">
    <property type="entry name" value="Peripla_BP_3"/>
    <property type="match status" value="1"/>
</dbReference>
<dbReference type="InterPro" id="IPR000843">
    <property type="entry name" value="HTH_LacI"/>
</dbReference>
<dbReference type="RefSeq" id="WP_101816555.1">
    <property type="nucleotide sequence ID" value="NZ_PJZF01000010.1"/>
</dbReference>
<evidence type="ECO:0000256" key="2">
    <source>
        <dbReference type="ARBA" id="ARBA00023125"/>
    </source>
</evidence>
<keyword evidence="1" id="KW-0805">Transcription regulation</keyword>
<protein>
    <submittedName>
        <fullName evidence="5">LacI family transcriptional regulator</fullName>
    </submittedName>
</protein>
<evidence type="ECO:0000256" key="1">
    <source>
        <dbReference type="ARBA" id="ARBA00023015"/>
    </source>
</evidence>
<organism evidence="5 6">
    <name type="scientific">Chimaeribacter californicus</name>
    <dbReference type="NCBI Taxonomy" id="2060067"/>
    <lineage>
        <taxon>Bacteria</taxon>
        <taxon>Pseudomonadati</taxon>
        <taxon>Pseudomonadota</taxon>
        <taxon>Gammaproteobacteria</taxon>
        <taxon>Enterobacterales</taxon>
        <taxon>Yersiniaceae</taxon>
        <taxon>Chimaeribacter</taxon>
    </lineage>
</organism>
<dbReference type="AlphaFoldDB" id="A0A2N5E4H7"/>
<dbReference type="CDD" id="cd01392">
    <property type="entry name" value="HTH_LacI"/>
    <property type="match status" value="1"/>
</dbReference>
<dbReference type="Gene3D" id="3.40.50.2300">
    <property type="match status" value="2"/>
</dbReference>
<evidence type="ECO:0000259" key="4">
    <source>
        <dbReference type="PROSITE" id="PS50932"/>
    </source>
</evidence>
<evidence type="ECO:0000256" key="3">
    <source>
        <dbReference type="ARBA" id="ARBA00023163"/>
    </source>
</evidence>
<comment type="caution">
    <text evidence="5">The sequence shown here is derived from an EMBL/GenBank/DDBJ whole genome shotgun (WGS) entry which is preliminary data.</text>
</comment>
<dbReference type="CDD" id="cd06267">
    <property type="entry name" value="PBP1_LacI_sugar_binding-like"/>
    <property type="match status" value="1"/>
</dbReference>
<keyword evidence="3" id="KW-0804">Transcription</keyword>
<dbReference type="Proteomes" id="UP000234240">
    <property type="component" value="Unassembled WGS sequence"/>
</dbReference>
<name>A0A2N5E4H7_9GAMM</name>
<dbReference type="Gene3D" id="1.10.260.40">
    <property type="entry name" value="lambda repressor-like DNA-binding domains"/>
    <property type="match status" value="1"/>
</dbReference>
<reference evidence="5 6" key="1">
    <citation type="submission" date="2017-12" db="EMBL/GenBank/DDBJ databases">
        <title>Characterization of six clinical isolates of Enterochimera gen. nov., a novel genus of the Yersiniaciae family and the three species Enterochimera arupensis sp. nov., Enterochimera coloradensis sp. nov, and Enterochimera californica sp. nov.</title>
        <authorList>
            <person name="Rossi A."/>
            <person name="Fisher M."/>
        </authorList>
    </citation>
    <scope>NUCLEOTIDE SEQUENCE [LARGE SCALE GENOMIC DNA]</scope>
    <source>
        <strain evidence="6">2015-Iso6</strain>
    </source>
</reference>
<sequence length="306" mass="32676">MANINDVSRLAQVSKATVSRVLSGSRGVRQESREAVLRAVEILGYQPNAIAQSLTSQSTGCVGVICATEHMQQGTGYLYALEGQLRRHNKHLLLRFANDPEGVAHAVRELGRGLCDAMVVTGARFTLPPLPESVLLLDCLAPAAANSIGVDHRFAAETATRYLVAQGRRNIALLNYPAGDAAENTLLGYRQALESHLIPYHRQRLLTAGEPVAAALATLLRQDPGCNALLVTDDHQGREAIAALAALQRTVPQQMMVFSLDGSQTLPGAEPLPAITYSLDTLARQVVERLAGGGNSGPLRGRLITP</sequence>
<dbReference type="InterPro" id="IPR046335">
    <property type="entry name" value="LacI/GalR-like_sensor"/>
</dbReference>
<dbReference type="PANTHER" id="PTHR30146:SF67">
    <property type="entry name" value="HTH-TYPE TRANSCRIPTIONAL REGULATOR ASCG"/>
    <property type="match status" value="1"/>
</dbReference>
<keyword evidence="2" id="KW-0238">DNA-binding</keyword>
<dbReference type="SUPFAM" id="SSF53822">
    <property type="entry name" value="Periplasmic binding protein-like I"/>
    <property type="match status" value="1"/>
</dbReference>
<dbReference type="Pfam" id="PF00356">
    <property type="entry name" value="LacI"/>
    <property type="match status" value="1"/>
</dbReference>
<evidence type="ECO:0000313" key="5">
    <source>
        <dbReference type="EMBL" id="PLR35891.1"/>
    </source>
</evidence>
<accession>A0A2N5E4H7</accession>
<dbReference type="OrthoDB" id="6479955at2"/>
<proteinExistence type="predicted"/>
<dbReference type="PROSITE" id="PS50932">
    <property type="entry name" value="HTH_LACI_2"/>
    <property type="match status" value="1"/>
</dbReference>
<dbReference type="InterPro" id="IPR028082">
    <property type="entry name" value="Peripla_BP_I"/>
</dbReference>
<dbReference type="GO" id="GO:0003700">
    <property type="term" value="F:DNA-binding transcription factor activity"/>
    <property type="evidence" value="ECO:0007669"/>
    <property type="project" value="TreeGrafter"/>
</dbReference>
<dbReference type="SMART" id="SM00354">
    <property type="entry name" value="HTH_LACI"/>
    <property type="match status" value="1"/>
</dbReference>
<gene>
    <name evidence="5" type="ORF">CYR55_13060</name>
</gene>
<keyword evidence="6" id="KW-1185">Reference proteome</keyword>
<dbReference type="PANTHER" id="PTHR30146">
    <property type="entry name" value="LACI-RELATED TRANSCRIPTIONAL REPRESSOR"/>
    <property type="match status" value="1"/>
</dbReference>
<dbReference type="GO" id="GO:0000976">
    <property type="term" value="F:transcription cis-regulatory region binding"/>
    <property type="evidence" value="ECO:0007669"/>
    <property type="project" value="TreeGrafter"/>
</dbReference>
<feature type="domain" description="HTH lacI-type" evidence="4">
    <location>
        <begin position="2"/>
        <end position="56"/>
    </location>
</feature>
<dbReference type="SUPFAM" id="SSF47413">
    <property type="entry name" value="lambda repressor-like DNA-binding domains"/>
    <property type="match status" value="1"/>
</dbReference>
<dbReference type="EMBL" id="PJZF01000010">
    <property type="protein sequence ID" value="PLR35891.1"/>
    <property type="molecule type" value="Genomic_DNA"/>
</dbReference>